<comment type="caution">
    <text evidence="4">The sequence shown here is derived from an EMBL/GenBank/DDBJ whole genome shotgun (WGS) entry which is preliminary data.</text>
</comment>
<accession>A0A8J3ADG7</accession>
<keyword evidence="1" id="KW-0805">Transcription regulation</keyword>
<organism evidence="4 5">
    <name type="scientific">Egicoccus halophilus</name>
    <dbReference type="NCBI Taxonomy" id="1670830"/>
    <lineage>
        <taxon>Bacteria</taxon>
        <taxon>Bacillati</taxon>
        <taxon>Actinomycetota</taxon>
        <taxon>Nitriliruptoria</taxon>
        <taxon>Egicoccales</taxon>
        <taxon>Egicoccaceae</taxon>
        <taxon>Egicoccus</taxon>
    </lineage>
</organism>
<dbReference type="InterPro" id="IPR002818">
    <property type="entry name" value="DJ-1/PfpI"/>
</dbReference>
<proteinExistence type="predicted"/>
<dbReference type="Gene3D" id="3.40.50.880">
    <property type="match status" value="1"/>
</dbReference>
<evidence type="ECO:0000313" key="4">
    <source>
        <dbReference type="EMBL" id="GGI09485.1"/>
    </source>
</evidence>
<evidence type="ECO:0000313" key="5">
    <source>
        <dbReference type="Proteomes" id="UP000650511"/>
    </source>
</evidence>
<reference evidence="4" key="1">
    <citation type="journal article" date="2014" name="Int. J. Syst. Evol. Microbiol.">
        <title>Complete genome sequence of Corynebacterium casei LMG S-19264T (=DSM 44701T), isolated from a smear-ripened cheese.</title>
        <authorList>
            <consortium name="US DOE Joint Genome Institute (JGI-PGF)"/>
            <person name="Walter F."/>
            <person name="Albersmeier A."/>
            <person name="Kalinowski J."/>
            <person name="Ruckert C."/>
        </authorList>
    </citation>
    <scope>NUCLEOTIDE SEQUENCE</scope>
    <source>
        <strain evidence="4">CGMCC 1.14988</strain>
    </source>
</reference>
<dbReference type="InterPro" id="IPR029062">
    <property type="entry name" value="Class_I_gatase-like"/>
</dbReference>
<dbReference type="GO" id="GO:0003700">
    <property type="term" value="F:DNA-binding transcription factor activity"/>
    <property type="evidence" value="ECO:0007669"/>
    <property type="project" value="InterPro"/>
</dbReference>
<dbReference type="AlphaFoldDB" id="A0A8J3ADG7"/>
<evidence type="ECO:0000256" key="2">
    <source>
        <dbReference type="ARBA" id="ARBA00023163"/>
    </source>
</evidence>
<keyword evidence="5" id="KW-1185">Reference proteome</keyword>
<dbReference type="Proteomes" id="UP000650511">
    <property type="component" value="Unassembled WGS sequence"/>
</dbReference>
<protein>
    <submittedName>
        <fullName evidence="4">AraC family transcriptional regulator</fullName>
    </submittedName>
</protein>
<keyword evidence="2" id="KW-0804">Transcription</keyword>
<dbReference type="SUPFAM" id="SSF46689">
    <property type="entry name" value="Homeodomain-like"/>
    <property type="match status" value="2"/>
</dbReference>
<dbReference type="Gene3D" id="1.10.10.60">
    <property type="entry name" value="Homeodomain-like"/>
    <property type="match status" value="1"/>
</dbReference>
<dbReference type="InterPro" id="IPR009057">
    <property type="entry name" value="Homeodomain-like_sf"/>
</dbReference>
<dbReference type="RefSeq" id="WP_229730693.1">
    <property type="nucleotide sequence ID" value="NZ_BMHA01000015.1"/>
</dbReference>
<dbReference type="PANTHER" id="PTHR43130">
    <property type="entry name" value="ARAC-FAMILY TRANSCRIPTIONAL REGULATOR"/>
    <property type="match status" value="1"/>
</dbReference>
<feature type="domain" description="HTH araC/xylS-type" evidence="3">
    <location>
        <begin position="239"/>
        <end position="337"/>
    </location>
</feature>
<gene>
    <name evidence="4" type="ORF">GCM10011354_34310</name>
</gene>
<dbReference type="Pfam" id="PF12833">
    <property type="entry name" value="HTH_18"/>
    <property type="match status" value="1"/>
</dbReference>
<dbReference type="PANTHER" id="PTHR43130:SF3">
    <property type="entry name" value="HTH-TYPE TRANSCRIPTIONAL REGULATOR RV1931C"/>
    <property type="match status" value="1"/>
</dbReference>
<dbReference type="GO" id="GO:0043565">
    <property type="term" value="F:sequence-specific DNA binding"/>
    <property type="evidence" value="ECO:0007669"/>
    <property type="project" value="InterPro"/>
</dbReference>
<dbReference type="SUPFAM" id="SSF52317">
    <property type="entry name" value="Class I glutamine amidotransferase-like"/>
    <property type="match status" value="1"/>
</dbReference>
<dbReference type="Pfam" id="PF01965">
    <property type="entry name" value="DJ-1_PfpI"/>
    <property type="match status" value="1"/>
</dbReference>
<name>A0A8J3ADG7_9ACTN</name>
<dbReference type="SMART" id="SM00342">
    <property type="entry name" value="HTH_ARAC"/>
    <property type="match status" value="1"/>
</dbReference>
<reference evidence="4" key="2">
    <citation type="submission" date="2020-09" db="EMBL/GenBank/DDBJ databases">
        <authorList>
            <person name="Sun Q."/>
            <person name="Zhou Y."/>
        </authorList>
    </citation>
    <scope>NUCLEOTIDE SEQUENCE</scope>
    <source>
        <strain evidence="4">CGMCC 1.14988</strain>
    </source>
</reference>
<evidence type="ECO:0000259" key="3">
    <source>
        <dbReference type="PROSITE" id="PS01124"/>
    </source>
</evidence>
<dbReference type="EMBL" id="BMHA01000015">
    <property type="protein sequence ID" value="GGI09485.1"/>
    <property type="molecule type" value="Genomic_DNA"/>
</dbReference>
<dbReference type="PROSITE" id="PS01124">
    <property type="entry name" value="HTH_ARAC_FAMILY_2"/>
    <property type="match status" value="1"/>
</dbReference>
<dbReference type="CDD" id="cd03137">
    <property type="entry name" value="GATase1_AraC_1"/>
    <property type="match status" value="1"/>
</dbReference>
<dbReference type="InterPro" id="IPR018060">
    <property type="entry name" value="HTH_AraC"/>
</dbReference>
<evidence type="ECO:0000256" key="1">
    <source>
        <dbReference type="ARBA" id="ARBA00023015"/>
    </source>
</evidence>
<dbReference type="InterPro" id="IPR052158">
    <property type="entry name" value="INH-QAR"/>
</dbReference>
<sequence>MLERILPLPASSFPAVRSGPDRERGRMGHLVAAVVPDGADPFEFAVAAEVFGSPRPEIPGWAYEFVLASAGGVAAIVGGARLHTDHDLAVLSRADTVVVPGGEVHRPNDPSVVAAVAAAAARGARVLSFCSGAFVLAEAGLLDGRRATTHWKFTGEFRRRFPRVQVDPNVLFVDEGDVLTSAGTAAGIDLALHVVRRDLGAEAARVVARRMVVPPHREGGQAQFIDGASTPRVRPDELAGVLTWARRSLEHDLSVASLAARANMSERTFARRFKETTGTTPFRWLLVQRLQRAQELLETSDLDVDHVARRAGFGSAANLREHFRRELDTTPSAYRRCFAGSRCGA</sequence>